<name>A0A815TUE7_9BILA</name>
<protein>
    <submittedName>
        <fullName evidence="1">Uncharacterized protein</fullName>
    </submittedName>
</protein>
<gene>
    <name evidence="1" type="ORF">IZO911_LOCUS45207</name>
</gene>
<comment type="caution">
    <text evidence="1">The sequence shown here is derived from an EMBL/GenBank/DDBJ whole genome shotgun (WGS) entry which is preliminary data.</text>
</comment>
<feature type="non-terminal residue" evidence="1">
    <location>
        <position position="1"/>
    </location>
</feature>
<dbReference type="AlphaFoldDB" id="A0A815TUE7"/>
<dbReference type="Proteomes" id="UP000663860">
    <property type="component" value="Unassembled WGS sequence"/>
</dbReference>
<dbReference type="EMBL" id="CAJNOE010003749">
    <property type="protein sequence ID" value="CAF1505426.1"/>
    <property type="molecule type" value="Genomic_DNA"/>
</dbReference>
<sequence length="56" mass="6269">PTLKSNVRQICVTFNKSDNTPSNYENGTITSTIKSLNDNPLIEGWFENVRGSLKII</sequence>
<evidence type="ECO:0000313" key="2">
    <source>
        <dbReference type="Proteomes" id="UP000663860"/>
    </source>
</evidence>
<accession>A0A815TUE7</accession>
<proteinExistence type="predicted"/>
<reference evidence="1" key="1">
    <citation type="submission" date="2021-02" db="EMBL/GenBank/DDBJ databases">
        <authorList>
            <person name="Nowell W R."/>
        </authorList>
    </citation>
    <scope>NUCLEOTIDE SEQUENCE</scope>
</reference>
<organism evidence="1 2">
    <name type="scientific">Adineta steineri</name>
    <dbReference type="NCBI Taxonomy" id="433720"/>
    <lineage>
        <taxon>Eukaryota</taxon>
        <taxon>Metazoa</taxon>
        <taxon>Spiralia</taxon>
        <taxon>Gnathifera</taxon>
        <taxon>Rotifera</taxon>
        <taxon>Eurotatoria</taxon>
        <taxon>Bdelloidea</taxon>
        <taxon>Adinetida</taxon>
        <taxon>Adinetidae</taxon>
        <taxon>Adineta</taxon>
    </lineage>
</organism>
<evidence type="ECO:0000313" key="1">
    <source>
        <dbReference type="EMBL" id="CAF1505426.1"/>
    </source>
</evidence>